<accession>A0A3N9WT11</accession>
<evidence type="ECO:0000256" key="1">
    <source>
        <dbReference type="SAM" id="MobiDB-lite"/>
    </source>
</evidence>
<dbReference type="AlphaFoldDB" id="A0A3N9WT11"/>
<dbReference type="Proteomes" id="UP000282312">
    <property type="component" value="Unassembled WGS sequence"/>
</dbReference>
<proteinExistence type="predicted"/>
<gene>
    <name evidence="2" type="ORF">DLJ59_27735</name>
</gene>
<dbReference type="EMBL" id="QGSZ01000302">
    <property type="protein sequence ID" value="RQW98152.1"/>
    <property type="molecule type" value="Genomic_DNA"/>
</dbReference>
<feature type="region of interest" description="Disordered" evidence="1">
    <location>
        <begin position="1"/>
        <end position="21"/>
    </location>
</feature>
<organism evidence="2 3">
    <name type="scientific">Micromonospora inaquosa</name>
    <dbReference type="NCBI Taxonomy" id="2203716"/>
    <lineage>
        <taxon>Bacteria</taxon>
        <taxon>Bacillati</taxon>
        <taxon>Actinomycetota</taxon>
        <taxon>Actinomycetes</taxon>
        <taxon>Micromonosporales</taxon>
        <taxon>Micromonosporaceae</taxon>
        <taxon>Micromonospora</taxon>
    </lineage>
</organism>
<dbReference type="OrthoDB" id="3408078at2"/>
<comment type="caution">
    <text evidence="2">The sequence shown here is derived from an EMBL/GenBank/DDBJ whole genome shotgun (WGS) entry which is preliminary data.</text>
</comment>
<reference evidence="2 3" key="1">
    <citation type="submission" date="2018-05" db="EMBL/GenBank/DDBJ databases">
        <title>Micromonospora from Atacama Desert.</title>
        <authorList>
            <person name="Carro L."/>
            <person name="Goodfellow M."/>
            <person name="Klenk H.-P."/>
        </authorList>
    </citation>
    <scope>NUCLEOTIDE SEQUENCE [LARGE SCALE GENOMIC DNA]</scope>
    <source>
        <strain evidence="2 3">LB39</strain>
    </source>
</reference>
<evidence type="ECO:0000313" key="3">
    <source>
        <dbReference type="Proteomes" id="UP000282312"/>
    </source>
</evidence>
<protein>
    <submittedName>
        <fullName evidence="2">Uncharacterized protein</fullName>
    </submittedName>
</protein>
<name>A0A3N9WT11_9ACTN</name>
<sequence>MTAEGEPPETHPVHTVSVDMGHGPTFEVQAVPFNDPSGDTPHANLWFRVTGGDYDMAVSCRSLISDEDMSALIDALTSAREDARKQAALFGWTSVPEQSAE</sequence>
<evidence type="ECO:0000313" key="2">
    <source>
        <dbReference type="EMBL" id="RQW98152.1"/>
    </source>
</evidence>
<dbReference type="RefSeq" id="WP_124776037.1">
    <property type="nucleotide sequence ID" value="NZ_QGSZ01000302.1"/>
</dbReference>
<keyword evidence="3" id="KW-1185">Reference proteome</keyword>